<dbReference type="AlphaFoldDB" id="A0A438GQZ4"/>
<feature type="domain" description="Reverse transcriptase zinc-binding" evidence="2">
    <location>
        <begin position="1005"/>
        <end position="1083"/>
    </location>
</feature>
<comment type="caution">
    <text evidence="3">The sequence shown here is derived from an EMBL/GenBank/DDBJ whole genome shotgun (WGS) entry which is preliminary data.</text>
</comment>
<dbReference type="Proteomes" id="UP000288805">
    <property type="component" value="Unassembled WGS sequence"/>
</dbReference>
<accession>A0A438GQZ4</accession>
<proteinExistence type="predicted"/>
<dbReference type="InterPro" id="IPR026960">
    <property type="entry name" value="RVT-Znf"/>
</dbReference>
<dbReference type="PANTHER" id="PTHR33116:SF78">
    <property type="entry name" value="OS12G0587133 PROTEIN"/>
    <property type="match status" value="1"/>
</dbReference>
<evidence type="ECO:0000259" key="2">
    <source>
        <dbReference type="Pfam" id="PF13966"/>
    </source>
</evidence>
<evidence type="ECO:0000256" key="1">
    <source>
        <dbReference type="SAM" id="MobiDB-lite"/>
    </source>
</evidence>
<sequence length="1083" mass="125182">MRRFAEVVDDLGLVDIQLHGGAFTWTGGLNNMSRACLDRFLVSPCCLISSVGFENMWFKVEGFKELIRNWWQETVVRGSASFRLSEKLKVLKQKLKIWNREEFGNLESNKEAAMQQVDFWDRVEEERSLSMEESACKKEAKEAYAKWVELEETHWRQVSRELWLKEGDRNTRFFHRMTSAHRRANHMDRIKINGITMTEERDVREGIVKAFKQQFSEKVLTALMEMNGDKAPGPDRFSVFFWQRCWDFIKEEILELFKEFHDQNTFLKSINNTFLVLIPKKGGAEDFGDFRPISLLGASISWWLRCWPTGLRSQVFSNGERIASWFLFEFQGAASRRSLVPLPFCHGNGGAKCPNQKGHGGGLHLRVQNSARVRLKINLAKSEVIPVGEVQRIEELAVELGCRVGKLPSIYLGLPLGVPNKATYGWDGIEERTRRRLALWKSQYISKGGRITLIKSTMGSMLVYQMSLFRMPMSVARRLEKLQREFLWGGGLMERKIHLVKWGVVCGDKENGGLGIRKFTIMNKELLGKWIWRFASDKETLWKHVLEAKYGQEGHGWRTKKAVGACGVGVWKEILKEADWCWDKMGFKVGKGNKISFWTDVWCEELALSQRFPHLYTLAADRNAKIEDLWDQNVGDGGWNLRFIRDFNDWEVELVGELLQALRGVRISWEDDSVFWKGVGSGKFRVKEAYNWLDRPMDGNFPKNRIWVGGVPTKIMFFTWEATWGKILTLDRLQKRGWQLPNRCFLCACDAESVDHLLIHCTVARELWDLVLGLVWVKWVFPKTVKEVLYSWGVVYGGEAVFPVRFPGVDSFQLRGGLFFDFCLFLAFAAWYTPVYVEVKQPHVLKSKWSWTPLKWIETGHGEKQEQGKEDVNQKPHLESGPRQWFPEEKTVPWTFRRKESDGPIFKWPGTFSTLWPLAILHLIKRRPGAEGALGHETKPPLVESILPLPQVNLALPRLLSSSPLEIEIVTVKEAERFLEWLHGKRVLGDVDDMVVWTETKSGKFLAKSLYLALEVGCPSLFPSSCIWNVWVQPKISFFAWEATWGKALTLDFVQKRGWALANRCFMCLENEETIDHLLLHCS</sequence>
<protein>
    <submittedName>
        <fullName evidence="3">Putative ribonuclease H protein</fullName>
    </submittedName>
</protein>
<gene>
    <name evidence="3" type="primary">VvCHDp000001_427</name>
    <name evidence="3" type="ORF">CK203_052060</name>
</gene>
<feature type="domain" description="Reverse transcriptase zinc-binding" evidence="2">
    <location>
        <begin position="684"/>
        <end position="768"/>
    </location>
</feature>
<dbReference type="Pfam" id="PF13966">
    <property type="entry name" value="zf-RVT"/>
    <property type="match status" value="2"/>
</dbReference>
<feature type="region of interest" description="Disordered" evidence="1">
    <location>
        <begin position="861"/>
        <end position="884"/>
    </location>
</feature>
<dbReference type="EMBL" id="QGNW01000366">
    <property type="protein sequence ID" value="RVW74630.1"/>
    <property type="molecule type" value="Genomic_DNA"/>
</dbReference>
<name>A0A438GQZ4_VITVI</name>
<evidence type="ECO:0000313" key="3">
    <source>
        <dbReference type="EMBL" id="RVW74630.1"/>
    </source>
</evidence>
<dbReference type="PANTHER" id="PTHR33116">
    <property type="entry name" value="REVERSE TRANSCRIPTASE ZINC-BINDING DOMAIN-CONTAINING PROTEIN-RELATED-RELATED"/>
    <property type="match status" value="1"/>
</dbReference>
<organism evidence="3 4">
    <name type="scientific">Vitis vinifera</name>
    <name type="common">Grape</name>
    <dbReference type="NCBI Taxonomy" id="29760"/>
    <lineage>
        <taxon>Eukaryota</taxon>
        <taxon>Viridiplantae</taxon>
        <taxon>Streptophyta</taxon>
        <taxon>Embryophyta</taxon>
        <taxon>Tracheophyta</taxon>
        <taxon>Spermatophyta</taxon>
        <taxon>Magnoliopsida</taxon>
        <taxon>eudicotyledons</taxon>
        <taxon>Gunneridae</taxon>
        <taxon>Pentapetalae</taxon>
        <taxon>rosids</taxon>
        <taxon>Vitales</taxon>
        <taxon>Vitaceae</taxon>
        <taxon>Viteae</taxon>
        <taxon>Vitis</taxon>
    </lineage>
</organism>
<evidence type="ECO:0000313" key="4">
    <source>
        <dbReference type="Proteomes" id="UP000288805"/>
    </source>
</evidence>
<reference evidence="3 4" key="1">
    <citation type="journal article" date="2018" name="PLoS Genet.">
        <title>Population sequencing reveals clonal diversity and ancestral inbreeding in the grapevine cultivar Chardonnay.</title>
        <authorList>
            <person name="Roach M.J."/>
            <person name="Johnson D.L."/>
            <person name="Bohlmann J."/>
            <person name="van Vuuren H.J."/>
            <person name="Jones S.J."/>
            <person name="Pretorius I.S."/>
            <person name="Schmidt S.A."/>
            <person name="Borneman A.R."/>
        </authorList>
    </citation>
    <scope>NUCLEOTIDE SEQUENCE [LARGE SCALE GENOMIC DNA]</scope>
    <source>
        <strain evidence="4">cv. Chardonnay</strain>
        <tissue evidence="3">Leaf</tissue>
    </source>
</reference>